<name>A0A4R7BK75_9HYPH</name>
<evidence type="ECO:0000256" key="6">
    <source>
        <dbReference type="ARBA" id="ARBA00022692"/>
    </source>
</evidence>
<evidence type="ECO:0000256" key="7">
    <source>
        <dbReference type="ARBA" id="ARBA00022723"/>
    </source>
</evidence>
<dbReference type="PANTHER" id="PTHR10978:SF5">
    <property type="entry name" value="SUCCINATE DEHYDROGENASE CYTOCHROME B560 SUBUNIT, MITOCHONDRIAL"/>
    <property type="match status" value="1"/>
</dbReference>
<sequence length="132" mass="14890">MADAKAQAARPLSPHLQVYRWTWTMAMSIFHRATGCALYFGTALVAIWLLALASGPAAYDRVSWFFGSPIGLLVMFGYTWALMHHMLGGIRHLIWDTGRGFEFETRMRMAKMTLVLSPIVTVALWVIALVMR</sequence>
<evidence type="ECO:0000256" key="9">
    <source>
        <dbReference type="ARBA" id="ARBA00023004"/>
    </source>
</evidence>
<protein>
    <recommendedName>
        <fullName evidence="4">Succinate dehydrogenase cytochrome b556 subunit</fullName>
    </recommendedName>
</protein>
<evidence type="ECO:0000256" key="5">
    <source>
        <dbReference type="ARBA" id="ARBA00022617"/>
    </source>
</evidence>
<dbReference type="SUPFAM" id="SSF81343">
    <property type="entry name" value="Fumarate reductase respiratory complex transmembrane subunits"/>
    <property type="match status" value="1"/>
</dbReference>
<evidence type="ECO:0000256" key="8">
    <source>
        <dbReference type="ARBA" id="ARBA00022989"/>
    </source>
</evidence>
<comment type="caution">
    <text evidence="14">The sequence shown here is derived from an EMBL/GenBank/DDBJ whole genome shotgun (WGS) entry which is preliminary data.</text>
</comment>
<comment type="subunit">
    <text evidence="11">Part of an enzyme complex containing four subunits: a flavoprotein, an iron-sulfur protein, plus two membrane-anchoring proteins, SdhC and SdhD. The complex can form homotrimers.</text>
</comment>
<comment type="cofactor">
    <cofactor evidence="12">
        <name>heme</name>
        <dbReference type="ChEBI" id="CHEBI:30413"/>
    </cofactor>
    <text evidence="12">The heme is bound between the two transmembrane subunits.</text>
</comment>
<dbReference type="NCBIfam" id="TIGR02970">
    <property type="entry name" value="succ_dehyd_cytB"/>
    <property type="match status" value="1"/>
</dbReference>
<evidence type="ECO:0000256" key="4">
    <source>
        <dbReference type="ARBA" id="ARBA00020076"/>
    </source>
</evidence>
<dbReference type="InterPro" id="IPR000701">
    <property type="entry name" value="SuccDH_FuR_B_TM-su"/>
</dbReference>
<keyword evidence="9 12" id="KW-0408">Iron</keyword>
<dbReference type="PROSITE" id="PS01001">
    <property type="entry name" value="SDH_CYT_2"/>
    <property type="match status" value="1"/>
</dbReference>
<dbReference type="Proteomes" id="UP000295122">
    <property type="component" value="Unassembled WGS sequence"/>
</dbReference>
<feature type="binding site" description="axial binding residue" evidence="12">
    <location>
        <position position="85"/>
    </location>
    <ligand>
        <name>heme</name>
        <dbReference type="ChEBI" id="CHEBI:30413"/>
        <note>ligand shared with second transmembrane subunit</note>
    </ligand>
    <ligandPart>
        <name>Fe</name>
        <dbReference type="ChEBI" id="CHEBI:18248"/>
    </ligandPart>
</feature>
<keyword evidence="5 12" id="KW-0349">Heme</keyword>
<dbReference type="PIRSF" id="PIRSF000178">
    <property type="entry name" value="SDH_cyt_b560"/>
    <property type="match status" value="1"/>
</dbReference>
<keyword evidence="8 13" id="KW-1133">Transmembrane helix</keyword>
<dbReference type="EMBL" id="SNZR01000017">
    <property type="protein sequence ID" value="TDR85433.1"/>
    <property type="molecule type" value="Genomic_DNA"/>
</dbReference>
<dbReference type="PROSITE" id="PS01000">
    <property type="entry name" value="SDH_CYT_1"/>
    <property type="match status" value="1"/>
</dbReference>
<evidence type="ECO:0000313" key="14">
    <source>
        <dbReference type="EMBL" id="TDR85433.1"/>
    </source>
</evidence>
<dbReference type="GO" id="GO:0016020">
    <property type="term" value="C:membrane"/>
    <property type="evidence" value="ECO:0007669"/>
    <property type="project" value="UniProtKB-SubCell"/>
</dbReference>
<dbReference type="Pfam" id="PF01127">
    <property type="entry name" value="Sdh_cyt"/>
    <property type="match status" value="1"/>
</dbReference>
<evidence type="ECO:0000256" key="13">
    <source>
        <dbReference type="SAM" id="Phobius"/>
    </source>
</evidence>
<evidence type="ECO:0000256" key="3">
    <source>
        <dbReference type="ARBA" id="ARBA00007244"/>
    </source>
</evidence>
<evidence type="ECO:0000256" key="11">
    <source>
        <dbReference type="ARBA" id="ARBA00025912"/>
    </source>
</evidence>
<dbReference type="InterPro" id="IPR014314">
    <property type="entry name" value="Succ_DH_cytb556"/>
</dbReference>
<organism evidence="14 15">
    <name type="scientific">Enterovirga rhinocerotis</name>
    <dbReference type="NCBI Taxonomy" id="1339210"/>
    <lineage>
        <taxon>Bacteria</taxon>
        <taxon>Pseudomonadati</taxon>
        <taxon>Pseudomonadota</taxon>
        <taxon>Alphaproteobacteria</taxon>
        <taxon>Hyphomicrobiales</taxon>
        <taxon>Methylobacteriaceae</taxon>
        <taxon>Enterovirga</taxon>
    </lineage>
</organism>
<feature type="transmembrane region" description="Helical" evidence="13">
    <location>
        <begin position="29"/>
        <end position="51"/>
    </location>
</feature>
<keyword evidence="15" id="KW-1185">Reference proteome</keyword>
<evidence type="ECO:0000256" key="10">
    <source>
        <dbReference type="ARBA" id="ARBA00023136"/>
    </source>
</evidence>
<comment type="subcellular location">
    <subcellularLocation>
        <location evidence="2">Membrane</location>
        <topology evidence="2">Multi-pass membrane protein</topology>
    </subcellularLocation>
</comment>
<dbReference type="GO" id="GO:0046872">
    <property type="term" value="F:metal ion binding"/>
    <property type="evidence" value="ECO:0007669"/>
    <property type="project" value="UniProtKB-KW"/>
</dbReference>
<dbReference type="GO" id="GO:0006099">
    <property type="term" value="P:tricarboxylic acid cycle"/>
    <property type="evidence" value="ECO:0007669"/>
    <property type="project" value="InterPro"/>
</dbReference>
<dbReference type="PANTHER" id="PTHR10978">
    <property type="entry name" value="SUCCINATE DEHYDROGENASE CYTOCHROME B560 SUBUNIT"/>
    <property type="match status" value="1"/>
</dbReference>
<comment type="function">
    <text evidence="1">Membrane-anchoring subunit of succinate dehydrogenase (SDH).</text>
</comment>
<keyword evidence="7 12" id="KW-0479">Metal-binding</keyword>
<gene>
    <name evidence="14" type="ORF">EV668_4554</name>
</gene>
<dbReference type="CDD" id="cd03499">
    <property type="entry name" value="SQR_TypeC_SdhC"/>
    <property type="match status" value="1"/>
</dbReference>
<evidence type="ECO:0000256" key="12">
    <source>
        <dbReference type="PIRSR" id="PIRSR000178-1"/>
    </source>
</evidence>
<dbReference type="GO" id="GO:0009055">
    <property type="term" value="F:electron transfer activity"/>
    <property type="evidence" value="ECO:0007669"/>
    <property type="project" value="InterPro"/>
</dbReference>
<dbReference type="InterPro" id="IPR018495">
    <property type="entry name" value="Succ_DH_cyt_bsu_CS"/>
</dbReference>
<comment type="similarity">
    <text evidence="3">Belongs to the cytochrome b560 family.</text>
</comment>
<keyword evidence="10 13" id="KW-0472">Membrane</keyword>
<proteinExistence type="inferred from homology"/>
<evidence type="ECO:0000256" key="2">
    <source>
        <dbReference type="ARBA" id="ARBA00004141"/>
    </source>
</evidence>
<evidence type="ECO:0000313" key="15">
    <source>
        <dbReference type="Proteomes" id="UP000295122"/>
    </source>
</evidence>
<dbReference type="OrthoDB" id="9799441at2"/>
<dbReference type="AlphaFoldDB" id="A0A4R7BK75"/>
<dbReference type="InterPro" id="IPR034804">
    <property type="entry name" value="SQR/QFR_C/D"/>
</dbReference>
<feature type="transmembrane region" description="Helical" evidence="13">
    <location>
        <begin position="63"/>
        <end position="83"/>
    </location>
</feature>
<dbReference type="RefSeq" id="WP_133774429.1">
    <property type="nucleotide sequence ID" value="NZ_SNZR01000017.1"/>
</dbReference>
<dbReference type="Gene3D" id="1.20.1300.10">
    <property type="entry name" value="Fumarate reductase/succinate dehydrogenase, transmembrane subunit"/>
    <property type="match status" value="1"/>
</dbReference>
<keyword evidence="6 13" id="KW-0812">Transmembrane</keyword>
<reference evidence="14 15" key="1">
    <citation type="submission" date="2019-03" db="EMBL/GenBank/DDBJ databases">
        <title>Genomic Encyclopedia of Type Strains, Phase IV (KMG-IV): sequencing the most valuable type-strain genomes for metagenomic binning, comparative biology and taxonomic classification.</title>
        <authorList>
            <person name="Goeker M."/>
        </authorList>
    </citation>
    <scope>NUCLEOTIDE SEQUENCE [LARGE SCALE GENOMIC DNA]</scope>
    <source>
        <strain evidence="14 15">DSM 25903</strain>
    </source>
</reference>
<evidence type="ECO:0000256" key="1">
    <source>
        <dbReference type="ARBA" id="ARBA00004050"/>
    </source>
</evidence>
<feature type="transmembrane region" description="Helical" evidence="13">
    <location>
        <begin position="112"/>
        <end position="131"/>
    </location>
</feature>
<accession>A0A4R7BK75</accession>